<evidence type="ECO:0000256" key="6">
    <source>
        <dbReference type="ARBA" id="ARBA00023002"/>
    </source>
</evidence>
<dbReference type="Pfam" id="PF02754">
    <property type="entry name" value="CCG"/>
    <property type="match status" value="2"/>
</dbReference>
<dbReference type="AlphaFoldDB" id="F2KMN8"/>
<dbReference type="GO" id="GO:0071949">
    <property type="term" value="F:FAD binding"/>
    <property type="evidence" value="ECO:0007669"/>
    <property type="project" value="InterPro"/>
</dbReference>
<dbReference type="OrthoDB" id="42878at2157"/>
<dbReference type="Gene3D" id="1.10.1060.10">
    <property type="entry name" value="Alpha-helical ferredoxin"/>
    <property type="match status" value="1"/>
</dbReference>
<dbReference type="Pfam" id="PF01565">
    <property type="entry name" value="FAD_binding_4"/>
    <property type="match status" value="1"/>
</dbReference>
<dbReference type="EC" id="1.8.98.1" evidence="10"/>
<dbReference type="STRING" id="693661.Arcve_1228"/>
<dbReference type="eggNOG" id="arCOG00340">
    <property type="taxonomic scope" value="Archaea"/>
</dbReference>
<keyword evidence="7" id="KW-0408">Iron</keyword>
<evidence type="ECO:0000256" key="1">
    <source>
        <dbReference type="ARBA" id="ARBA00007097"/>
    </source>
</evidence>
<gene>
    <name evidence="10" type="ordered locus">Arcve_1228</name>
</gene>
<dbReference type="Proteomes" id="UP000008136">
    <property type="component" value="Chromosome"/>
</dbReference>
<dbReference type="SUPFAM" id="SSF55103">
    <property type="entry name" value="FAD-linked oxidases, C-terminal domain"/>
    <property type="match status" value="1"/>
</dbReference>
<dbReference type="Pfam" id="PF13534">
    <property type="entry name" value="Fer4_17"/>
    <property type="match status" value="1"/>
</dbReference>
<keyword evidence="4" id="KW-0479">Metal-binding</keyword>
<dbReference type="EMBL" id="CP002588">
    <property type="protein sequence ID" value="AEA47235.1"/>
    <property type="molecule type" value="Genomic_DNA"/>
</dbReference>
<reference evidence="10 11" key="1">
    <citation type="submission" date="2011-03" db="EMBL/GenBank/DDBJ databases">
        <title>The complete genome of Archaeoglobus veneficus SNP6.</title>
        <authorList>
            <consortium name="US DOE Joint Genome Institute (JGI-PGF)"/>
            <person name="Lucas S."/>
            <person name="Copeland A."/>
            <person name="Lapidus A."/>
            <person name="Bruce D."/>
            <person name="Goodwin L."/>
            <person name="Pitluck S."/>
            <person name="Kyrpides N."/>
            <person name="Mavromatis K."/>
            <person name="Pagani I."/>
            <person name="Ivanova N."/>
            <person name="Mikhailova N."/>
            <person name="Lu M."/>
            <person name="Detter J.C."/>
            <person name="Tapia R."/>
            <person name="Han C."/>
            <person name="Land M."/>
            <person name="Hauser L."/>
            <person name="Markowitz V."/>
            <person name="Cheng J.-F."/>
            <person name="Hugenholtz P."/>
            <person name="Woyke T."/>
            <person name="Wu D."/>
            <person name="Spring S."/>
            <person name="Brambilla E."/>
            <person name="Klenk H.-P."/>
            <person name="Eisen J.A."/>
        </authorList>
    </citation>
    <scope>NUCLEOTIDE SEQUENCE [LARGE SCALE GENOMIC DNA]</scope>
    <source>
        <strain>SNP6</strain>
    </source>
</reference>
<name>F2KMN8_ARCVS</name>
<dbReference type="PANTHER" id="PTHR43255">
    <property type="entry name" value="IRON-SULFUR-BINDING OXIDOREDUCTASE FADF-RELATED-RELATED"/>
    <property type="match status" value="1"/>
</dbReference>
<keyword evidence="8" id="KW-0411">Iron-sulfur</keyword>
<dbReference type="SUPFAM" id="SSF56176">
    <property type="entry name" value="FAD-binding/transporter-associated domain-like"/>
    <property type="match status" value="1"/>
</dbReference>
<accession>F2KMN8</accession>
<evidence type="ECO:0000256" key="7">
    <source>
        <dbReference type="ARBA" id="ARBA00023004"/>
    </source>
</evidence>
<feature type="domain" description="FAD-binding PCMH-type" evidence="9">
    <location>
        <begin position="53"/>
        <end position="223"/>
    </location>
</feature>
<dbReference type="PANTHER" id="PTHR43255:SF1">
    <property type="entry name" value="IRON-SULFUR-BINDING OXIDOREDUCTASE FADF-RELATED"/>
    <property type="match status" value="1"/>
</dbReference>
<dbReference type="InterPro" id="IPR016166">
    <property type="entry name" value="FAD-bd_PCMH"/>
</dbReference>
<proteinExistence type="inferred from homology"/>
<protein>
    <submittedName>
        <fullName evidence="10">D-lactate dehydrogenase (Cytochrome)., CoB--CoM heterodisulfide reductase</fullName>
        <ecNumber evidence="10">1.1.2.4</ecNumber>
        <ecNumber evidence="10">1.8.98.1</ecNumber>
    </submittedName>
</protein>
<dbReference type="EC" id="1.1.2.4" evidence="10"/>
<dbReference type="InterPro" id="IPR051460">
    <property type="entry name" value="HdrC_iron-sulfur_subunit"/>
</dbReference>
<keyword evidence="11" id="KW-1185">Reference proteome</keyword>
<dbReference type="GO" id="GO:0004458">
    <property type="term" value="F:D-lactate dehydrogenase (cytochrome) activity"/>
    <property type="evidence" value="ECO:0007669"/>
    <property type="project" value="UniProtKB-EC"/>
</dbReference>
<dbReference type="InterPro" id="IPR009051">
    <property type="entry name" value="Helical_ferredxn"/>
</dbReference>
<dbReference type="KEGG" id="ave:Arcve_1228"/>
<evidence type="ECO:0000313" key="10">
    <source>
        <dbReference type="EMBL" id="AEA47235.1"/>
    </source>
</evidence>
<dbReference type="SUPFAM" id="SSF46548">
    <property type="entry name" value="alpha-helical ferredoxin"/>
    <property type="match status" value="1"/>
</dbReference>
<dbReference type="HOGENOM" id="CLU_011400_0_0_2"/>
<dbReference type="InterPro" id="IPR016164">
    <property type="entry name" value="FAD-linked_Oxase-like_C"/>
</dbReference>
<dbReference type="InterPro" id="IPR036318">
    <property type="entry name" value="FAD-bd_PCMH-like_sf"/>
</dbReference>
<sequence>MKEADRNTKKVVEMGNLRELEDIFGKMVSFDEIERKIYSHDVGIPPKIFKKVIGGVADAVVKPESVEQLKKLVKFSKKYKVPLVPRGKSTSGYGGVLPVKGGIVVDFTAMNRILEIDEEQKIVRVQPGVVWKNLDEELKKRGLTLRLYPTSYPSSTVGGWLAQGGAGIGSYEYGWFRENVVSAKVLLPNGEIREFSGDDLGLVSDAEGTTGFIIEVTLKVKEYEKEEVVGFTFDSVEDLQRFLELLAEEDVPAWSVSFINPEGAVLKSIVPPKLHHGHPVEEVPKLPEKFIVILAYPEGRGIESKLDEIAKRANGERLQQDLAEHEWESRFKPMKIKRLGPSLVPAEAVIPVDKLAEFYREFAREAKKHKFMLEGFAVKGKEIVLLGFIPHDERRGDYKYAYALSLAFTKIAERVGGRPYSTGLYMAHKAEKVLGKERFEKLKSFKDKIDPEKIFNPGKVVDPSFAASLIKIAENFAFIDKMAKPVEYGERIGEKSSGKLPEFVEWYAYACAQCGYCVDDCTEYDAKKWESTSPRGKYYFLKLYAEGEVELNQQMVDKFLLCTTCEKCNVNCQLDMPVLETWEYMRDFLIGKKGFMTFPPFEIMAASLDNNLNIWAGYRKNRADWLYKDEKLLEEVKPHLKDDVPVAYFAGCTASFVEQDIAKAAVLLLSRAGVDFQYLGTDEGCCGIPMLVAGKWEHFEKIMKHNINEMKKRGIKTVITSCPACWLSWHHYYKEFAKKLGIDYDIEVKHYTEVIAEKIKKGECEIPELPEEMKKVTVTFHDSCHIGRAGGIYEPPRELIKALGVKFVEMEHNRENGLCCGSVLTRIGEPRPTSNYLGGKRIKEAVDAGADVLLALCPCCQFQLRVASKENGYNIPVKDLAAFAAGICGVEFQDPTDYCLEMWGTFDAMIALMKPENMAELMIALLPQMIDAMPESMKAMMRVAKKVPGMLDAMKPMMPKMFPMLMPKIMPKVMPDMLKEVEKRVPMPPHMKEQMPDLMPKVMENLMPKMLPEVIPRIMPAMIEYIKNNDF</sequence>
<dbReference type="Pfam" id="PF02913">
    <property type="entry name" value="FAD-oxidase_C"/>
    <property type="match status" value="1"/>
</dbReference>
<dbReference type="InterPro" id="IPR016169">
    <property type="entry name" value="FAD-bd_PCMH_sub2"/>
</dbReference>
<dbReference type="PROSITE" id="PS51387">
    <property type="entry name" value="FAD_PCMH"/>
    <property type="match status" value="1"/>
</dbReference>
<evidence type="ECO:0000256" key="8">
    <source>
        <dbReference type="ARBA" id="ARBA00023014"/>
    </source>
</evidence>
<comment type="similarity">
    <text evidence="1">Belongs to the HdrC family.</text>
</comment>
<keyword evidence="5" id="KW-0274">FAD</keyword>
<dbReference type="GO" id="GO:0051912">
    <property type="term" value="F:CoB--CoM heterodisulfide reductase activity"/>
    <property type="evidence" value="ECO:0007669"/>
    <property type="project" value="UniProtKB-EC"/>
</dbReference>
<dbReference type="Gene3D" id="3.30.465.10">
    <property type="match status" value="1"/>
</dbReference>
<evidence type="ECO:0000256" key="3">
    <source>
        <dbReference type="ARBA" id="ARBA00022630"/>
    </source>
</evidence>
<dbReference type="GO" id="GO:0005886">
    <property type="term" value="C:plasma membrane"/>
    <property type="evidence" value="ECO:0007669"/>
    <property type="project" value="TreeGrafter"/>
</dbReference>
<dbReference type="GO" id="GO:0046872">
    <property type="term" value="F:metal ion binding"/>
    <property type="evidence" value="ECO:0007669"/>
    <property type="project" value="UniProtKB-KW"/>
</dbReference>
<evidence type="ECO:0000256" key="2">
    <source>
        <dbReference type="ARBA" id="ARBA00022485"/>
    </source>
</evidence>
<dbReference type="GO" id="GO:0051539">
    <property type="term" value="F:4 iron, 4 sulfur cluster binding"/>
    <property type="evidence" value="ECO:0007669"/>
    <property type="project" value="UniProtKB-KW"/>
</dbReference>
<dbReference type="InterPro" id="IPR004113">
    <property type="entry name" value="FAD-bd_oxidored_4_C"/>
</dbReference>
<evidence type="ECO:0000313" key="11">
    <source>
        <dbReference type="Proteomes" id="UP000008136"/>
    </source>
</evidence>
<dbReference type="RefSeq" id="WP_013683897.1">
    <property type="nucleotide sequence ID" value="NC_015320.1"/>
</dbReference>
<keyword evidence="6 10" id="KW-0560">Oxidoreductase</keyword>
<keyword evidence="2" id="KW-0004">4Fe-4S</keyword>
<organism evidence="10 11">
    <name type="scientific">Archaeoglobus veneficus (strain DSM 11195 / SNP6)</name>
    <dbReference type="NCBI Taxonomy" id="693661"/>
    <lineage>
        <taxon>Archaea</taxon>
        <taxon>Methanobacteriati</taxon>
        <taxon>Methanobacteriota</taxon>
        <taxon>Archaeoglobi</taxon>
        <taxon>Archaeoglobales</taxon>
        <taxon>Archaeoglobaceae</taxon>
        <taxon>Archaeoglobus</taxon>
    </lineage>
</organism>
<evidence type="ECO:0000256" key="5">
    <source>
        <dbReference type="ARBA" id="ARBA00022827"/>
    </source>
</evidence>
<evidence type="ECO:0000256" key="4">
    <source>
        <dbReference type="ARBA" id="ARBA00022723"/>
    </source>
</evidence>
<dbReference type="InterPro" id="IPR006094">
    <property type="entry name" value="Oxid_FAD_bind_N"/>
</dbReference>
<dbReference type="GeneID" id="10394345"/>
<keyword evidence="3" id="KW-0285">Flavoprotein</keyword>
<evidence type="ECO:0000259" key="9">
    <source>
        <dbReference type="PROSITE" id="PS51387"/>
    </source>
</evidence>
<dbReference type="InterPro" id="IPR004017">
    <property type="entry name" value="Cys_rich_dom"/>
</dbReference>